<name>A0A504YY68_FASGI</name>
<organism evidence="1 2">
    <name type="scientific">Fasciola gigantica</name>
    <name type="common">Giant liver fluke</name>
    <dbReference type="NCBI Taxonomy" id="46835"/>
    <lineage>
        <taxon>Eukaryota</taxon>
        <taxon>Metazoa</taxon>
        <taxon>Spiralia</taxon>
        <taxon>Lophotrochozoa</taxon>
        <taxon>Platyhelminthes</taxon>
        <taxon>Trematoda</taxon>
        <taxon>Digenea</taxon>
        <taxon>Plagiorchiida</taxon>
        <taxon>Echinostomata</taxon>
        <taxon>Echinostomatoidea</taxon>
        <taxon>Fasciolidae</taxon>
        <taxon>Fasciola</taxon>
    </lineage>
</organism>
<protein>
    <recommendedName>
        <fullName evidence="3">XPG N-terminal domain-containing protein</fullName>
    </recommendedName>
</protein>
<dbReference type="EMBL" id="SUNJ01002961">
    <property type="protein sequence ID" value="TPP65589.1"/>
    <property type="molecule type" value="Genomic_DNA"/>
</dbReference>
<reference evidence="1 2" key="1">
    <citation type="submission" date="2019-04" db="EMBL/GenBank/DDBJ databases">
        <title>Annotation for the trematode Fasciola gigantica.</title>
        <authorList>
            <person name="Choi Y.-J."/>
        </authorList>
    </citation>
    <scope>NUCLEOTIDE SEQUENCE [LARGE SCALE GENOMIC DNA]</scope>
    <source>
        <strain evidence="1">Uganda_cow_1</strain>
    </source>
</reference>
<gene>
    <name evidence="1" type="ORF">FGIG_03959</name>
</gene>
<evidence type="ECO:0000313" key="2">
    <source>
        <dbReference type="Proteomes" id="UP000316759"/>
    </source>
</evidence>
<dbReference type="Proteomes" id="UP000316759">
    <property type="component" value="Unassembled WGS sequence"/>
</dbReference>
<accession>A0A504YY68</accession>
<dbReference type="SUPFAM" id="SSF88723">
    <property type="entry name" value="PIN domain-like"/>
    <property type="match status" value="1"/>
</dbReference>
<evidence type="ECO:0008006" key="3">
    <source>
        <dbReference type="Google" id="ProtNLM"/>
    </source>
</evidence>
<dbReference type="Gene3D" id="3.40.50.1010">
    <property type="entry name" value="5'-nuclease"/>
    <property type="match status" value="1"/>
</dbReference>
<dbReference type="AlphaFoldDB" id="A0A504YY68"/>
<keyword evidence="2" id="KW-1185">Reference proteome</keyword>
<dbReference type="InterPro" id="IPR029060">
    <property type="entry name" value="PIN-like_dom_sf"/>
</dbReference>
<sequence>MHKKPTGDRQFQQAHLVWWVNDNLMYCFEQILMGISNLNNYMKINSGSFLPQRLCKTYVVDDALNFLGQLKTSHTTHHLGGEYSRLYGEMLKYLGMLAACDLVPIFVFDGSHNREVCL</sequence>
<comment type="caution">
    <text evidence="1">The sequence shown here is derived from an EMBL/GenBank/DDBJ whole genome shotgun (WGS) entry which is preliminary data.</text>
</comment>
<evidence type="ECO:0000313" key="1">
    <source>
        <dbReference type="EMBL" id="TPP65589.1"/>
    </source>
</evidence>
<proteinExistence type="predicted"/>